<keyword evidence="4" id="KW-0833">Ubl conjugation pathway</keyword>
<evidence type="ECO:0000256" key="5">
    <source>
        <dbReference type="ARBA" id="ARBA00023306"/>
    </source>
</evidence>
<dbReference type="GO" id="GO:0070979">
    <property type="term" value="P:protein K11-linked ubiquitination"/>
    <property type="evidence" value="ECO:0007669"/>
    <property type="project" value="TreeGrafter"/>
</dbReference>
<dbReference type="PANTHER" id="PTHR13260:SF0">
    <property type="entry name" value="ANAPHASE-PROMOTING COMPLEX SUBUNIT 4"/>
    <property type="match status" value="1"/>
</dbReference>
<dbReference type="OMA" id="FEPMKEF"/>
<dbReference type="InterPro" id="IPR015943">
    <property type="entry name" value="WD40/YVTN_repeat-like_dom_sf"/>
</dbReference>
<evidence type="ECO:0000256" key="1">
    <source>
        <dbReference type="ARBA" id="ARBA00016067"/>
    </source>
</evidence>
<dbReference type="Proteomes" id="UP000433876">
    <property type="component" value="Unassembled WGS sequence"/>
</dbReference>
<dbReference type="InterPro" id="IPR024789">
    <property type="entry name" value="APC4"/>
</dbReference>
<evidence type="ECO:0000259" key="8">
    <source>
        <dbReference type="Pfam" id="PF12896"/>
    </source>
</evidence>
<dbReference type="InterPro" id="IPR036322">
    <property type="entry name" value="WD40_repeat_dom_sf"/>
</dbReference>
<sequence length="808" mass="89402">MSLNGQLQLFSSSTLSAPVSGKQIACNPVINLTATVGDSNVIYVWRGSNQLVSKHTERNQKVDAIKWKEDGQFLAAGWSDGVVRLIGLESNKAVHHIRVAGHDGKPSRIEFIAWARNETGRQSRAGRKHNDLPDLPWRDLMSDEKKHVLDLPHELTFLEVETALPKISPLPLSGGTGDDMFVFSTAASLEFVFRPHQPEDSDNVHVMIAGTADGGIHLSIYDSFVIGTFQHVPHTARGSPSSKGAFQLCGHSSHPKVSTHALLLRHKDAGSLASIYLVPMDLTFVHKSPINLSLLASKTTTLQNLLRYLKQAQSHMISEWKSTRELPGRFLRSVQEDLEKSPKGPVTIVQALYHTVATGHVFPQVREWLVDSLAERGHKRWDKAVVSGLQNLRSLIHENFLPALERCGIVLSRLLGLSRFHGARENIGFTAAQIEKLLDMVAALTLVSYKILLGVMDELDHFTCFSSWLRMEIDKLASSSAAAEELTEKEATMDNVKVLTYIQRYLMGSPLAVYLGDISAEERESDWKVVEESNGTSLLELVDQQLKNKECGKPYYKALPKIDQLVNHLTGKSAIVFKEIAEAEKRSVRFNQAVEISTGEKIWRHDVHLCARPQATESGVTTFVATVPEGDKNMIFIVRTVIPVANGTSGTASSSACGLAFPNGATVVDIKFMDDESLLVLSQLKDEQSPALVRIGYQSPTLPYSAYKEGERSQTIDIGGPEVPFIPLFFNAAGFVPIQMEVQRASKTRGELHARVCLLGRDRTVYKTYALPDHFETSPGTVARSSTEGKSWKQQDEEEEDVVMENSQ</sequence>
<organism evidence="9 10">
    <name type="scientific">Sordaria macrospora</name>
    <dbReference type="NCBI Taxonomy" id="5147"/>
    <lineage>
        <taxon>Eukaryota</taxon>
        <taxon>Fungi</taxon>
        <taxon>Dikarya</taxon>
        <taxon>Ascomycota</taxon>
        <taxon>Pezizomycotina</taxon>
        <taxon>Sordariomycetes</taxon>
        <taxon>Sordariomycetidae</taxon>
        <taxon>Sordariales</taxon>
        <taxon>Sordariaceae</taxon>
        <taxon>Sordaria</taxon>
    </lineage>
</organism>
<dbReference type="GO" id="GO:0034399">
    <property type="term" value="C:nuclear periphery"/>
    <property type="evidence" value="ECO:0007669"/>
    <property type="project" value="TreeGrafter"/>
</dbReference>
<dbReference type="Gene3D" id="2.130.10.10">
    <property type="entry name" value="YVTN repeat-like/Quinoprotein amine dehydrogenase"/>
    <property type="match status" value="1"/>
</dbReference>
<dbReference type="GO" id="GO:0031145">
    <property type="term" value="P:anaphase-promoting complex-dependent catabolic process"/>
    <property type="evidence" value="ECO:0007669"/>
    <property type="project" value="InterPro"/>
</dbReference>
<dbReference type="SUPFAM" id="SSF50978">
    <property type="entry name" value="WD40 repeat-like"/>
    <property type="match status" value="1"/>
</dbReference>
<evidence type="ECO:0000313" key="9">
    <source>
        <dbReference type="EMBL" id="KAA8628275.1"/>
    </source>
</evidence>
<dbReference type="Pfam" id="PF12896">
    <property type="entry name" value="ANAPC4"/>
    <property type="match status" value="1"/>
</dbReference>
<protein>
    <recommendedName>
        <fullName evidence="1">Anaphase-promoting complex subunit 4</fullName>
    </recommendedName>
</protein>
<feature type="domain" description="Anaphase-promoting complex subunit 4 long" evidence="8">
    <location>
        <begin position="276"/>
        <end position="478"/>
    </location>
</feature>
<name>A0A8S8ZIF8_SORMA</name>
<feature type="region of interest" description="Disordered" evidence="6">
    <location>
        <begin position="778"/>
        <end position="808"/>
    </location>
</feature>
<dbReference type="PANTHER" id="PTHR13260">
    <property type="entry name" value="ANAPHASE PROMOTING COMPLEX SUBUNIT 4 APC4"/>
    <property type="match status" value="1"/>
</dbReference>
<feature type="compositionally biased region" description="Acidic residues" evidence="6">
    <location>
        <begin position="796"/>
        <end position="808"/>
    </location>
</feature>
<evidence type="ECO:0000256" key="6">
    <source>
        <dbReference type="SAM" id="MobiDB-lite"/>
    </source>
</evidence>
<gene>
    <name evidence="9" type="ORF">SMACR_01925</name>
</gene>
<keyword evidence="3" id="KW-0498">Mitosis</keyword>
<accession>A0A8S8ZIF8</accession>
<dbReference type="GO" id="GO:0005680">
    <property type="term" value="C:anaphase-promoting complex"/>
    <property type="evidence" value="ECO:0007669"/>
    <property type="project" value="InterPro"/>
</dbReference>
<dbReference type="Pfam" id="PF12894">
    <property type="entry name" value="ANAPC4_WD40"/>
    <property type="match status" value="1"/>
</dbReference>
<evidence type="ECO:0000313" key="10">
    <source>
        <dbReference type="Proteomes" id="UP000433876"/>
    </source>
</evidence>
<dbReference type="GO" id="GO:0051301">
    <property type="term" value="P:cell division"/>
    <property type="evidence" value="ECO:0007669"/>
    <property type="project" value="UniProtKB-KW"/>
</dbReference>
<dbReference type="InterPro" id="IPR024977">
    <property type="entry name" value="Apc4-like_WD40_dom"/>
</dbReference>
<comment type="caution">
    <text evidence="9">The sequence shown here is derived from an EMBL/GenBank/DDBJ whole genome shotgun (WGS) entry which is preliminary data.</text>
</comment>
<evidence type="ECO:0000259" key="7">
    <source>
        <dbReference type="Pfam" id="PF12894"/>
    </source>
</evidence>
<keyword evidence="5" id="KW-0131">Cell cycle</keyword>
<reference evidence="9 10" key="1">
    <citation type="submission" date="2017-07" db="EMBL/GenBank/DDBJ databases">
        <title>Genome sequence of the Sordaria macrospora wild type strain R19027.</title>
        <authorList>
            <person name="Nowrousian M."/>
            <person name="Teichert I."/>
            <person name="Kueck U."/>
        </authorList>
    </citation>
    <scope>NUCLEOTIDE SEQUENCE [LARGE SCALE GENOMIC DNA]</scope>
    <source>
        <strain evidence="9 10">R19027</strain>
        <tissue evidence="9">Mycelium</tissue>
    </source>
</reference>
<dbReference type="VEuPathDB" id="FungiDB:SMAC_01925"/>
<dbReference type="EMBL" id="NMPR01000194">
    <property type="protein sequence ID" value="KAA8628275.1"/>
    <property type="molecule type" value="Genomic_DNA"/>
</dbReference>
<dbReference type="InterPro" id="IPR024790">
    <property type="entry name" value="APC4_long_dom"/>
</dbReference>
<dbReference type="AlphaFoldDB" id="A0A8S8ZIF8"/>
<keyword evidence="2" id="KW-0132">Cell division</keyword>
<feature type="compositionally biased region" description="Polar residues" evidence="6">
    <location>
        <begin position="778"/>
        <end position="789"/>
    </location>
</feature>
<feature type="domain" description="Anaphase-promoting complex subunit 4-like WD40" evidence="7">
    <location>
        <begin position="27"/>
        <end position="116"/>
    </location>
</feature>
<evidence type="ECO:0000256" key="3">
    <source>
        <dbReference type="ARBA" id="ARBA00022776"/>
    </source>
</evidence>
<evidence type="ECO:0000256" key="4">
    <source>
        <dbReference type="ARBA" id="ARBA00022786"/>
    </source>
</evidence>
<proteinExistence type="predicted"/>
<evidence type="ECO:0000256" key="2">
    <source>
        <dbReference type="ARBA" id="ARBA00022618"/>
    </source>
</evidence>